<dbReference type="AlphaFoldDB" id="A0A5B8XQW1"/>
<keyword evidence="2" id="KW-0732">Signal</keyword>
<reference evidence="3 4" key="1">
    <citation type="submission" date="2019-08" db="EMBL/GenBank/DDBJ databases">
        <authorList>
            <person name="Liang Q."/>
        </authorList>
    </citation>
    <scope>NUCLEOTIDE SEQUENCE [LARGE SCALE GENOMIC DNA]</scope>
    <source>
        <strain evidence="3 4">V1718</strain>
    </source>
</reference>
<feature type="chain" id="PRO_5023142232" description="YncE family protein" evidence="2">
    <location>
        <begin position="21"/>
        <end position="577"/>
    </location>
</feature>
<proteinExistence type="predicted"/>
<keyword evidence="4" id="KW-1185">Reference proteome</keyword>
<dbReference type="InterPro" id="IPR011045">
    <property type="entry name" value="N2O_reductase_N"/>
</dbReference>
<sequence length="577" mass="61781">MKWMLIGALGLTLACAGSDADFKDGSSDNDNSFNNPNNPNQGPNEPNNPPPEEEDEFEFSSPAVAGDRIFVANETLNAVAVIDSESLRISSVPVGFKPTVVAGAESNIFVLNEGSSTVTRIDPETLKTQTFSVMRRANDLVVSPDGSTAFSWFNATKPAANLSGQADLSAVSIITADASYQLAVGFDVREVRFSENGEFALIISADGISRIRVTDITGDAIVPPVSLGSGEVREVLVDATGRWALGRRVGLNGMFMVDLETGELTDLELGLTPSDLDWVDANRLLATFRNDSLGGLNSTAALIAIPEGIQALAELEPVIPPDPDMGSDMDDMGDMTDMDMGTDPDADMADMPADMGMMVQVVEGVEVLDLEIDGLGAAEVAPAGNHALIFSTIGSERRAILLDLDTLEQRPLAFEKGVRGAVADSFGRTFVVIHDRVNEPILPSMTPLDPEYIERSWAVSLVNVAGADNRLVLTSHYPDLATLWSDEEGLVKLYMTFGPQDGEPVLETHQDLLVANLETFATSTTRLAGVPEGLGVVSSERQVFISQRHPQGRMTFIDVDDESRQTVTGYQLNAGID</sequence>
<dbReference type="PANTHER" id="PTHR47197:SF3">
    <property type="entry name" value="DIHYDRO-HEME D1 DEHYDROGENASE"/>
    <property type="match status" value="1"/>
</dbReference>
<evidence type="ECO:0000256" key="1">
    <source>
        <dbReference type="SAM" id="MobiDB-lite"/>
    </source>
</evidence>
<feature type="signal peptide" evidence="2">
    <location>
        <begin position="1"/>
        <end position="20"/>
    </location>
</feature>
<gene>
    <name evidence="3" type="ORF">FRD01_13845</name>
</gene>
<evidence type="ECO:0000313" key="4">
    <source>
        <dbReference type="Proteomes" id="UP000321595"/>
    </source>
</evidence>
<dbReference type="InterPro" id="IPR015943">
    <property type="entry name" value="WD40/YVTN_repeat-like_dom_sf"/>
</dbReference>
<dbReference type="Proteomes" id="UP000321595">
    <property type="component" value="Chromosome"/>
</dbReference>
<organism evidence="3 4">
    <name type="scientific">Microvenator marinus</name>
    <dbReference type="NCBI Taxonomy" id="2600177"/>
    <lineage>
        <taxon>Bacteria</taxon>
        <taxon>Deltaproteobacteria</taxon>
        <taxon>Bradymonadales</taxon>
        <taxon>Microvenatoraceae</taxon>
        <taxon>Microvenator</taxon>
    </lineage>
</organism>
<feature type="compositionally biased region" description="Low complexity" evidence="1">
    <location>
        <begin position="28"/>
        <end position="45"/>
    </location>
</feature>
<dbReference type="EMBL" id="CP042467">
    <property type="protein sequence ID" value="QED28292.1"/>
    <property type="molecule type" value="Genomic_DNA"/>
</dbReference>
<evidence type="ECO:0008006" key="5">
    <source>
        <dbReference type="Google" id="ProtNLM"/>
    </source>
</evidence>
<evidence type="ECO:0000256" key="2">
    <source>
        <dbReference type="SAM" id="SignalP"/>
    </source>
</evidence>
<dbReference type="InterPro" id="IPR051200">
    <property type="entry name" value="Host-pathogen_enzymatic-act"/>
</dbReference>
<accession>A0A5B8XQW1</accession>
<dbReference type="KEGG" id="bbae:FRD01_13845"/>
<evidence type="ECO:0000313" key="3">
    <source>
        <dbReference type="EMBL" id="QED28292.1"/>
    </source>
</evidence>
<dbReference type="Gene3D" id="2.130.10.10">
    <property type="entry name" value="YVTN repeat-like/Quinoprotein amine dehydrogenase"/>
    <property type="match status" value="1"/>
</dbReference>
<dbReference type="PROSITE" id="PS51257">
    <property type="entry name" value="PROKAR_LIPOPROTEIN"/>
    <property type="match status" value="1"/>
</dbReference>
<dbReference type="PANTHER" id="PTHR47197">
    <property type="entry name" value="PROTEIN NIRF"/>
    <property type="match status" value="1"/>
</dbReference>
<name>A0A5B8XQW1_9DELT</name>
<dbReference type="SUPFAM" id="SSF50974">
    <property type="entry name" value="Nitrous oxide reductase, N-terminal domain"/>
    <property type="match status" value="1"/>
</dbReference>
<feature type="region of interest" description="Disordered" evidence="1">
    <location>
        <begin position="23"/>
        <end position="59"/>
    </location>
</feature>
<dbReference type="OrthoDB" id="5505106at2"/>
<protein>
    <recommendedName>
        <fullName evidence="5">YncE family protein</fullName>
    </recommendedName>
</protein>